<proteinExistence type="predicted"/>
<reference evidence="1" key="1">
    <citation type="submission" date="2023-06" db="EMBL/GenBank/DDBJ databases">
        <title>Male Hemibagrus guttatus genome.</title>
        <authorList>
            <person name="Bian C."/>
        </authorList>
    </citation>
    <scope>NUCLEOTIDE SEQUENCE</scope>
    <source>
        <strain evidence="1">Male_cb2023</strain>
        <tissue evidence="1">Muscle</tissue>
    </source>
</reference>
<accession>A0AAE0RJC6</accession>
<name>A0AAE0RJC6_9TELE</name>
<dbReference type="PANTHER" id="PTHR47510">
    <property type="entry name" value="REVERSE TRANSCRIPTASE DOMAIN-CONTAINING PROTEIN"/>
    <property type="match status" value="1"/>
</dbReference>
<dbReference type="Proteomes" id="UP001274896">
    <property type="component" value="Unassembled WGS sequence"/>
</dbReference>
<dbReference type="PANTHER" id="PTHR47510:SF3">
    <property type="entry name" value="ENDO_EXONUCLEASE_PHOSPHATASE DOMAIN-CONTAINING PROTEIN"/>
    <property type="match status" value="1"/>
</dbReference>
<dbReference type="EMBL" id="JAUCMX010000001">
    <property type="protein sequence ID" value="KAK3557053.1"/>
    <property type="molecule type" value="Genomic_DNA"/>
</dbReference>
<keyword evidence="2" id="KW-1185">Reference proteome</keyword>
<evidence type="ECO:0008006" key="3">
    <source>
        <dbReference type="Google" id="ProtNLM"/>
    </source>
</evidence>
<sequence>ILLANVQYLENKLDDLSARVKFQRDIQDCNLLCFTKTWLSPAVPDHAIQLAEFFSVHRMDRTMESGKTRGGGVCLMADMDTALWELHEALTLHQTQHRDAALIVAGDFNSANLKPVGHVLDRPINGCSTRHSDADWDMFRRSSDDVNVIMEVVVGFIGKLVDDTVHKTIIRKFPNQKPWVDKTVHDALRSHSAAYNSGLASGNMDEYKAASYSVRRVFKEVKWCYGKILESQFHQSGSRSLWQGLRTITVY</sequence>
<evidence type="ECO:0000313" key="1">
    <source>
        <dbReference type="EMBL" id="KAK3557053.1"/>
    </source>
</evidence>
<feature type="non-terminal residue" evidence="1">
    <location>
        <position position="251"/>
    </location>
</feature>
<evidence type="ECO:0000313" key="2">
    <source>
        <dbReference type="Proteomes" id="UP001274896"/>
    </source>
</evidence>
<organism evidence="1 2">
    <name type="scientific">Hemibagrus guttatus</name>
    <dbReference type="NCBI Taxonomy" id="175788"/>
    <lineage>
        <taxon>Eukaryota</taxon>
        <taxon>Metazoa</taxon>
        <taxon>Chordata</taxon>
        <taxon>Craniata</taxon>
        <taxon>Vertebrata</taxon>
        <taxon>Euteleostomi</taxon>
        <taxon>Actinopterygii</taxon>
        <taxon>Neopterygii</taxon>
        <taxon>Teleostei</taxon>
        <taxon>Ostariophysi</taxon>
        <taxon>Siluriformes</taxon>
        <taxon>Bagridae</taxon>
        <taxon>Hemibagrus</taxon>
    </lineage>
</organism>
<protein>
    <recommendedName>
        <fullName evidence="3">Endonuclease/exonuclease/phosphatase domain-containing protein</fullName>
    </recommendedName>
</protein>
<comment type="caution">
    <text evidence="1">The sequence shown here is derived from an EMBL/GenBank/DDBJ whole genome shotgun (WGS) entry which is preliminary data.</text>
</comment>
<gene>
    <name evidence="1" type="ORF">QTP70_024467</name>
</gene>
<dbReference type="AlphaFoldDB" id="A0AAE0RJC6"/>